<feature type="region of interest" description="Disordered" evidence="5">
    <location>
        <begin position="76"/>
        <end position="106"/>
    </location>
</feature>
<dbReference type="PANTHER" id="PTHR34118:SF6">
    <property type="entry name" value="PROTEIN CONSERVED ONLY IN THE GREEN LINEAGE 160, CHLOROPLASTIC"/>
    <property type="match status" value="1"/>
</dbReference>
<dbReference type="eggNOG" id="ENOG502QVM8">
    <property type="taxonomic scope" value="Eukaryota"/>
</dbReference>
<keyword evidence="2" id="KW-0812">Transmembrane</keyword>
<evidence type="ECO:0000256" key="5">
    <source>
        <dbReference type="SAM" id="MobiDB-lite"/>
    </source>
</evidence>
<evidence type="ECO:0000259" key="6">
    <source>
        <dbReference type="Pfam" id="PF24763"/>
    </source>
</evidence>
<feature type="domain" description="CGL160/ATPI" evidence="6">
    <location>
        <begin position="246"/>
        <end position="361"/>
    </location>
</feature>
<evidence type="ECO:0000313" key="7">
    <source>
        <dbReference type="EMBL" id="ACO70154.1"/>
    </source>
</evidence>
<protein>
    <recommendedName>
        <fullName evidence="6">CGL160/ATPI domain-containing protein</fullName>
    </recommendedName>
</protein>
<evidence type="ECO:0000256" key="3">
    <source>
        <dbReference type="ARBA" id="ARBA00022989"/>
    </source>
</evidence>
<comment type="subcellular location">
    <subcellularLocation>
        <location evidence="1">Membrane</location>
        <topology evidence="1">Multi-pass membrane protein</topology>
    </subcellularLocation>
</comment>
<evidence type="ECO:0000256" key="4">
    <source>
        <dbReference type="ARBA" id="ARBA00023136"/>
    </source>
</evidence>
<evidence type="ECO:0000256" key="1">
    <source>
        <dbReference type="ARBA" id="ARBA00004141"/>
    </source>
</evidence>
<proteinExistence type="predicted"/>
<reference evidence="7 8" key="1">
    <citation type="journal article" date="2009" name="Science">
        <title>Green evolution and dynamic adaptations revealed by genomes of the marine picoeukaryotes Micromonas.</title>
        <authorList>
            <person name="Worden A.Z."/>
            <person name="Lee J.H."/>
            <person name="Mock T."/>
            <person name="Rouze P."/>
            <person name="Simmons M.P."/>
            <person name="Aerts A.L."/>
            <person name="Allen A.E."/>
            <person name="Cuvelier M.L."/>
            <person name="Derelle E."/>
            <person name="Everett M.V."/>
            <person name="Foulon E."/>
            <person name="Grimwood J."/>
            <person name="Gundlach H."/>
            <person name="Henrissat B."/>
            <person name="Napoli C."/>
            <person name="McDonald S.M."/>
            <person name="Parker M.S."/>
            <person name="Rombauts S."/>
            <person name="Salamov A."/>
            <person name="Von Dassow P."/>
            <person name="Badger J.H."/>
            <person name="Coutinho P.M."/>
            <person name="Demir E."/>
            <person name="Dubchak I."/>
            <person name="Gentemann C."/>
            <person name="Eikrem W."/>
            <person name="Gready J.E."/>
            <person name="John U."/>
            <person name="Lanier W."/>
            <person name="Lindquist E.A."/>
            <person name="Lucas S."/>
            <person name="Mayer K.F."/>
            <person name="Moreau H."/>
            <person name="Not F."/>
            <person name="Otillar R."/>
            <person name="Panaud O."/>
            <person name="Pangilinan J."/>
            <person name="Paulsen I."/>
            <person name="Piegu B."/>
            <person name="Poliakov A."/>
            <person name="Robbens S."/>
            <person name="Schmutz J."/>
            <person name="Toulza E."/>
            <person name="Wyss T."/>
            <person name="Zelensky A."/>
            <person name="Zhou K."/>
            <person name="Armbrust E.V."/>
            <person name="Bhattacharya D."/>
            <person name="Goodenough U.W."/>
            <person name="Van de Peer Y."/>
            <person name="Grigoriev I.V."/>
        </authorList>
    </citation>
    <scope>NUCLEOTIDE SEQUENCE [LARGE SCALE GENOMIC DNA]</scope>
    <source>
        <strain evidence="8">RCC299 / NOUM17</strain>
    </source>
</reference>
<dbReference type="InterPro" id="IPR056309">
    <property type="entry name" value="CGL160/ATPI_dom"/>
</dbReference>
<dbReference type="Proteomes" id="UP000002009">
    <property type="component" value="Chromosome 10"/>
</dbReference>
<dbReference type="RefSeq" id="XP_002508896.1">
    <property type="nucleotide sequence ID" value="XM_002508850.1"/>
</dbReference>
<feature type="region of interest" description="Disordered" evidence="5">
    <location>
        <begin position="1"/>
        <end position="59"/>
    </location>
</feature>
<keyword evidence="3" id="KW-1133">Transmembrane helix</keyword>
<feature type="region of interest" description="Disordered" evidence="5">
    <location>
        <begin position="220"/>
        <end position="241"/>
    </location>
</feature>
<dbReference type="GeneID" id="8246893"/>
<dbReference type="AlphaFoldDB" id="C1FHS9"/>
<dbReference type="EMBL" id="CP001576">
    <property type="protein sequence ID" value="ACO70154.1"/>
    <property type="molecule type" value="Genomic_DNA"/>
</dbReference>
<organism evidence="7 8">
    <name type="scientific">Micromonas commoda (strain RCC299 / NOUM17 / CCMP2709)</name>
    <name type="common">Picoplanktonic green alga</name>
    <dbReference type="NCBI Taxonomy" id="296587"/>
    <lineage>
        <taxon>Eukaryota</taxon>
        <taxon>Viridiplantae</taxon>
        <taxon>Chlorophyta</taxon>
        <taxon>Mamiellophyceae</taxon>
        <taxon>Mamiellales</taxon>
        <taxon>Mamiellaceae</taxon>
        <taxon>Micromonas</taxon>
    </lineage>
</organism>
<evidence type="ECO:0000256" key="2">
    <source>
        <dbReference type="ARBA" id="ARBA00022692"/>
    </source>
</evidence>
<name>C1FHS9_MICCC</name>
<feature type="compositionally biased region" description="Low complexity" evidence="5">
    <location>
        <begin position="12"/>
        <end position="34"/>
    </location>
</feature>
<dbReference type="OrthoDB" id="3700at2759"/>
<dbReference type="OMA" id="MALNRWN"/>
<evidence type="ECO:0000313" key="8">
    <source>
        <dbReference type="Proteomes" id="UP000002009"/>
    </source>
</evidence>
<keyword evidence="8" id="KW-1185">Reference proteome</keyword>
<feature type="region of interest" description="Disordered" evidence="5">
    <location>
        <begin position="122"/>
        <end position="158"/>
    </location>
</feature>
<dbReference type="Pfam" id="PF24763">
    <property type="entry name" value="CGL160_C"/>
    <property type="match status" value="1"/>
</dbReference>
<dbReference type="FunCoup" id="C1FHS9">
    <property type="interactions" value="532"/>
</dbReference>
<dbReference type="PANTHER" id="PTHR34118">
    <property type="entry name" value="NF-KAPPA-B INHIBITOR-LIKE PROTEIN-RELATED"/>
    <property type="match status" value="1"/>
</dbReference>
<dbReference type="InParanoid" id="C1FHS9"/>
<dbReference type="STRING" id="296587.C1FHS9"/>
<sequence>MSSLTSSLGAWTRPSTRAAGASRGRSRAAPTTRAKMAGDDDDANAGRKKTGAPAPGGVPVWQRKNVRMWEVDIEAEFERQERREREAKERQQKEAASGLGFGRLNDLNDMNVDLSAQLRAKKPDAAEKLTIPGLAPLPGGDAKERKALPGDASSSPTSAIDLATTNKQVSKYDLDGWNYAPTRAEQKRWQREWEKGEQMRAAKNPVYAKSKFSTRQMKKLQPKDLKPTVGGRELTEAEKAERRRTADDAYLRVKENLLLTTAGLCGSGTVGAFAVGGVPLGASFAVGSAGALFYVKLLASKAEAGGGGQGGPPSILVPVILFMALNRWNFFFADDVGVTLLPIPMLLGFFTYKPASIFQAFRDILEEEQNGDGDNEYA</sequence>
<dbReference type="KEGG" id="mis:MICPUN_62186"/>
<keyword evidence="4" id="KW-0472">Membrane</keyword>
<dbReference type="GO" id="GO:0016020">
    <property type="term" value="C:membrane"/>
    <property type="evidence" value="ECO:0007669"/>
    <property type="project" value="UniProtKB-SubCell"/>
</dbReference>
<feature type="compositionally biased region" description="Basic and acidic residues" evidence="5">
    <location>
        <begin position="76"/>
        <end position="93"/>
    </location>
</feature>
<gene>
    <name evidence="7" type="ORF">MICPUN_62186</name>
</gene>
<accession>C1FHS9</accession>